<keyword evidence="4" id="KW-0406">Ion transport</keyword>
<keyword evidence="5" id="KW-0472">Membrane</keyword>
<evidence type="ECO:0000256" key="1">
    <source>
        <dbReference type="ARBA" id="ARBA00004370"/>
    </source>
</evidence>
<name>A0A1F7XYD5_9BACT</name>
<sequence>MYLAILSKVKTREEKEKVQEELQLLLSSLYEDEGRAFDSTLNHKVRAWVSQALTEEISKEAIGRESYLKGLIDSLEKLNEIYLNCAFEPTQDFVDRLGMYLDQAVGSHVLMNISKDPEIIGGVQIIFKGQYLDFSFKRIFEKEFEESREEYLKLLKGKQSQ</sequence>
<comment type="caution">
    <text evidence="7">The sequence shown here is derived from an EMBL/GenBank/DDBJ whole genome shotgun (WGS) entry which is preliminary data.</text>
</comment>
<dbReference type="GO" id="GO:0016020">
    <property type="term" value="C:membrane"/>
    <property type="evidence" value="ECO:0007669"/>
    <property type="project" value="UniProtKB-SubCell"/>
</dbReference>
<evidence type="ECO:0000313" key="7">
    <source>
        <dbReference type="EMBL" id="OGM20041.1"/>
    </source>
</evidence>
<keyword evidence="6" id="KW-0066">ATP synthesis</keyword>
<dbReference type="AlphaFoldDB" id="A0A1F7XYD5"/>
<dbReference type="Pfam" id="PF00213">
    <property type="entry name" value="OSCP"/>
    <property type="match status" value="1"/>
</dbReference>
<evidence type="ECO:0000313" key="8">
    <source>
        <dbReference type="Proteomes" id="UP000178419"/>
    </source>
</evidence>
<dbReference type="InterPro" id="IPR000711">
    <property type="entry name" value="ATPase_OSCP/dsu"/>
</dbReference>
<keyword evidence="2" id="KW-0813">Transport</keyword>
<evidence type="ECO:0000256" key="3">
    <source>
        <dbReference type="ARBA" id="ARBA00022781"/>
    </source>
</evidence>
<reference evidence="7 8" key="1">
    <citation type="journal article" date="2016" name="Nat. Commun.">
        <title>Thousands of microbial genomes shed light on interconnected biogeochemical processes in an aquifer system.</title>
        <authorList>
            <person name="Anantharaman K."/>
            <person name="Brown C.T."/>
            <person name="Hug L.A."/>
            <person name="Sharon I."/>
            <person name="Castelle C.J."/>
            <person name="Probst A.J."/>
            <person name="Thomas B.C."/>
            <person name="Singh A."/>
            <person name="Wilkins M.J."/>
            <person name="Karaoz U."/>
            <person name="Brodie E.L."/>
            <person name="Williams K.H."/>
            <person name="Hubbard S.S."/>
            <person name="Banfield J.F."/>
        </authorList>
    </citation>
    <scope>NUCLEOTIDE SEQUENCE [LARGE SCALE GENOMIC DNA]</scope>
</reference>
<evidence type="ECO:0000256" key="2">
    <source>
        <dbReference type="ARBA" id="ARBA00022448"/>
    </source>
</evidence>
<keyword evidence="3" id="KW-0375">Hydrogen ion transport</keyword>
<comment type="subcellular location">
    <subcellularLocation>
        <location evidence="1">Membrane</location>
    </subcellularLocation>
</comment>
<proteinExistence type="predicted"/>
<gene>
    <name evidence="7" type="ORF">A2714_02595</name>
</gene>
<protein>
    <submittedName>
        <fullName evidence="7">Uncharacterized protein</fullName>
    </submittedName>
</protein>
<dbReference type="Proteomes" id="UP000178419">
    <property type="component" value="Unassembled WGS sequence"/>
</dbReference>
<dbReference type="EMBL" id="MGGE01000053">
    <property type="protein sequence ID" value="OGM20041.1"/>
    <property type="molecule type" value="Genomic_DNA"/>
</dbReference>
<evidence type="ECO:0000256" key="6">
    <source>
        <dbReference type="ARBA" id="ARBA00023310"/>
    </source>
</evidence>
<evidence type="ECO:0000256" key="4">
    <source>
        <dbReference type="ARBA" id="ARBA00023065"/>
    </source>
</evidence>
<evidence type="ECO:0000256" key="5">
    <source>
        <dbReference type="ARBA" id="ARBA00023136"/>
    </source>
</evidence>
<accession>A0A1F7XYD5</accession>
<organism evidence="7 8">
    <name type="scientific">Candidatus Woesebacteria bacterium RIFCSPHIGHO2_01_FULL_38_9</name>
    <dbReference type="NCBI Taxonomy" id="1802492"/>
    <lineage>
        <taxon>Bacteria</taxon>
        <taxon>Candidatus Woeseibacteriota</taxon>
    </lineage>
</organism>
<dbReference type="GO" id="GO:0046933">
    <property type="term" value="F:proton-transporting ATP synthase activity, rotational mechanism"/>
    <property type="evidence" value="ECO:0007669"/>
    <property type="project" value="InterPro"/>
</dbReference>